<feature type="transmembrane region" description="Helical" evidence="1">
    <location>
        <begin position="121"/>
        <end position="139"/>
    </location>
</feature>
<name>A0A511W6H6_9BACI</name>
<dbReference type="AlphaFoldDB" id="A0A511W6H6"/>
<sequence length="246" mass="28823">MKNDDFRVQFPLWNIALLLILTIWSYGVVYAIDLAVSDFEGVFYTTGQQVYVNWHMPSVLSLIIGQLALIAFFIIYFIKLRQYNKNNPGNELRPFTFLKPHELLEDDELFRQITERTTKKIYILYAQAIPVVIFLIMFLPTHRFLYIALLIGLLIAHNALYFWEIRKFMNGKTQLSHTSINAKKRLSKFTLVTIAIITFFALAFPTYQVVQIQTNQERMFEQFERCLEDGHEAILTEDSTVNCSKD</sequence>
<evidence type="ECO:0000256" key="1">
    <source>
        <dbReference type="SAM" id="Phobius"/>
    </source>
</evidence>
<feature type="transmembrane region" description="Helical" evidence="1">
    <location>
        <begin position="145"/>
        <end position="165"/>
    </location>
</feature>
<evidence type="ECO:0000313" key="3">
    <source>
        <dbReference type="Proteomes" id="UP000321440"/>
    </source>
</evidence>
<organism evidence="2 3">
    <name type="scientific">Alkalibacillus haloalkaliphilus</name>
    <dbReference type="NCBI Taxonomy" id="94136"/>
    <lineage>
        <taxon>Bacteria</taxon>
        <taxon>Bacillati</taxon>
        <taxon>Bacillota</taxon>
        <taxon>Bacilli</taxon>
        <taxon>Bacillales</taxon>
        <taxon>Bacillaceae</taxon>
        <taxon>Alkalibacillus</taxon>
    </lineage>
</organism>
<comment type="caution">
    <text evidence="2">The sequence shown here is derived from an EMBL/GenBank/DDBJ whole genome shotgun (WGS) entry which is preliminary data.</text>
</comment>
<dbReference type="RefSeq" id="WP_146817726.1">
    <property type="nucleotide sequence ID" value="NZ_BJYA01000018.1"/>
</dbReference>
<keyword evidence="1" id="KW-0812">Transmembrane</keyword>
<gene>
    <name evidence="2" type="ORF">AHA02nite_24750</name>
</gene>
<feature type="transmembrane region" description="Helical" evidence="1">
    <location>
        <begin position="186"/>
        <end position="207"/>
    </location>
</feature>
<evidence type="ECO:0000313" key="2">
    <source>
        <dbReference type="EMBL" id="GEN46699.1"/>
    </source>
</evidence>
<dbReference type="EMBL" id="BJYA01000018">
    <property type="protein sequence ID" value="GEN46699.1"/>
    <property type="molecule type" value="Genomic_DNA"/>
</dbReference>
<dbReference type="OrthoDB" id="2426546at2"/>
<feature type="transmembrane region" description="Helical" evidence="1">
    <location>
        <begin position="12"/>
        <end position="32"/>
    </location>
</feature>
<dbReference type="Proteomes" id="UP000321440">
    <property type="component" value="Unassembled WGS sequence"/>
</dbReference>
<proteinExistence type="predicted"/>
<keyword evidence="1" id="KW-0472">Membrane</keyword>
<protein>
    <submittedName>
        <fullName evidence="2">Uncharacterized protein</fullName>
    </submittedName>
</protein>
<reference evidence="2 3" key="1">
    <citation type="submission" date="2019-07" db="EMBL/GenBank/DDBJ databases">
        <title>Whole genome shotgun sequence of Alkalibacillus haloalkaliphilus NBRC 103110.</title>
        <authorList>
            <person name="Hosoyama A."/>
            <person name="Uohara A."/>
            <person name="Ohji S."/>
            <person name="Ichikawa N."/>
        </authorList>
    </citation>
    <scope>NUCLEOTIDE SEQUENCE [LARGE SCALE GENOMIC DNA]</scope>
    <source>
        <strain evidence="2 3">NBRC 103110</strain>
    </source>
</reference>
<keyword evidence="1" id="KW-1133">Transmembrane helix</keyword>
<accession>A0A511W6H6</accession>
<keyword evidence="3" id="KW-1185">Reference proteome</keyword>
<feature type="transmembrane region" description="Helical" evidence="1">
    <location>
        <begin position="52"/>
        <end position="78"/>
    </location>
</feature>